<dbReference type="InterPro" id="IPR021109">
    <property type="entry name" value="Peptidase_aspartic_dom_sf"/>
</dbReference>
<evidence type="ECO:0000256" key="2">
    <source>
        <dbReference type="ARBA" id="ARBA00012180"/>
    </source>
</evidence>
<evidence type="ECO:0000259" key="14">
    <source>
        <dbReference type="PROSITE" id="PS50175"/>
    </source>
</evidence>
<name>A0ABD1KAI1_9TELE</name>
<evidence type="ECO:0000259" key="15">
    <source>
        <dbReference type="PROSITE" id="PS50804"/>
    </source>
</evidence>
<dbReference type="InterPro" id="IPR054465">
    <property type="entry name" value="Integrase_p58-like_C"/>
</dbReference>
<reference evidence="18 19" key="1">
    <citation type="submission" date="2024-09" db="EMBL/GenBank/DDBJ databases">
        <title>A chromosome-level genome assembly of Gray's grenadier anchovy, Coilia grayii.</title>
        <authorList>
            <person name="Fu Z."/>
        </authorList>
    </citation>
    <scope>NUCLEOTIDE SEQUENCE [LARGE SCALE GENOMIC DNA]</scope>
    <source>
        <strain evidence="18">G4</strain>
        <tissue evidence="18">Muscle</tissue>
    </source>
</reference>
<dbReference type="SUPFAM" id="SSF56672">
    <property type="entry name" value="DNA/RNA polymerases"/>
    <property type="match status" value="1"/>
</dbReference>
<feature type="region of interest" description="Disordered" evidence="12">
    <location>
        <begin position="462"/>
        <end position="481"/>
    </location>
</feature>
<dbReference type="CDD" id="cd07936">
    <property type="entry name" value="SCAN"/>
    <property type="match status" value="1"/>
</dbReference>
<keyword evidence="9" id="KW-0695">RNA-directed DNA polymerase</keyword>
<dbReference type="CDD" id="cd01647">
    <property type="entry name" value="RT_LTR"/>
    <property type="match status" value="1"/>
</dbReference>
<keyword evidence="11" id="KW-0479">Metal-binding</keyword>
<keyword evidence="4" id="KW-0808">Transferase</keyword>
<dbReference type="PROSITE" id="PS50175">
    <property type="entry name" value="ASP_PROT_RETROV"/>
    <property type="match status" value="1"/>
</dbReference>
<dbReference type="InterPro" id="IPR001878">
    <property type="entry name" value="Znf_CCHC"/>
</dbReference>
<keyword evidence="7" id="KW-0255">Endonuclease</keyword>
<feature type="domain" description="SCAN box" evidence="15">
    <location>
        <begin position="362"/>
        <end position="438"/>
    </location>
</feature>
<accession>A0ABD1KAI1</accession>
<keyword evidence="19" id="KW-1185">Reference proteome</keyword>
<dbReference type="Pfam" id="PF02023">
    <property type="entry name" value="SCAN"/>
    <property type="match status" value="1"/>
</dbReference>
<dbReference type="CDD" id="cd00303">
    <property type="entry name" value="retropepsin_like"/>
    <property type="match status" value="1"/>
</dbReference>
<dbReference type="SMART" id="SM00343">
    <property type="entry name" value="ZnF_C2HC"/>
    <property type="match status" value="1"/>
</dbReference>
<dbReference type="FunFam" id="3.10.20.370:FF:000001">
    <property type="entry name" value="Retrovirus-related Pol polyprotein from transposon 17.6-like protein"/>
    <property type="match status" value="1"/>
</dbReference>
<dbReference type="PANTHER" id="PTHR37984">
    <property type="entry name" value="PROTEIN CBG26694"/>
    <property type="match status" value="1"/>
</dbReference>
<dbReference type="SUPFAM" id="SSF50630">
    <property type="entry name" value="Acid proteases"/>
    <property type="match status" value="1"/>
</dbReference>
<dbReference type="SUPFAM" id="SSF47353">
    <property type="entry name" value="Retrovirus capsid dimerization domain-like"/>
    <property type="match status" value="1"/>
</dbReference>
<feature type="region of interest" description="Disordered" evidence="12">
    <location>
        <begin position="1"/>
        <end position="34"/>
    </location>
</feature>
<dbReference type="FunFam" id="3.30.70.270:FF:000026">
    <property type="entry name" value="Transposon Ty3-G Gag-Pol polyprotein"/>
    <property type="match status" value="1"/>
</dbReference>
<dbReference type="InterPro" id="IPR038269">
    <property type="entry name" value="SCAN_sf"/>
</dbReference>
<comment type="similarity">
    <text evidence="1">Belongs to the beta type-B retroviral polymerase family. HERV class-II K(HML-2) pol subfamily.</text>
</comment>
<dbReference type="InterPro" id="IPR036397">
    <property type="entry name" value="RNaseH_sf"/>
</dbReference>
<dbReference type="InterPro" id="IPR041373">
    <property type="entry name" value="RT_RNaseH"/>
</dbReference>
<dbReference type="Pfam" id="PF00077">
    <property type="entry name" value="RVP"/>
    <property type="match status" value="1"/>
</dbReference>
<dbReference type="PROSITE" id="PS50994">
    <property type="entry name" value="INTEGRASE"/>
    <property type="match status" value="1"/>
</dbReference>
<dbReference type="GO" id="GO:0004523">
    <property type="term" value="F:RNA-DNA hybrid ribonuclease activity"/>
    <property type="evidence" value="ECO:0007669"/>
    <property type="project" value="UniProtKB-EC"/>
</dbReference>
<evidence type="ECO:0000313" key="19">
    <source>
        <dbReference type="Proteomes" id="UP001591681"/>
    </source>
</evidence>
<feature type="domain" description="Integrase catalytic" evidence="17">
    <location>
        <begin position="817"/>
        <end position="975"/>
    </location>
</feature>
<feature type="domain" description="CCHC-type" evidence="13">
    <location>
        <begin position="489"/>
        <end position="504"/>
    </location>
</feature>
<dbReference type="Gene3D" id="3.10.10.10">
    <property type="entry name" value="HIV Type 1 Reverse Transcriptase, subunit A, domain 1"/>
    <property type="match status" value="1"/>
</dbReference>
<dbReference type="Gene3D" id="3.30.70.270">
    <property type="match status" value="2"/>
</dbReference>
<evidence type="ECO:0000259" key="16">
    <source>
        <dbReference type="PROSITE" id="PS50878"/>
    </source>
</evidence>
<dbReference type="GO" id="GO:0003964">
    <property type="term" value="F:RNA-directed DNA polymerase activity"/>
    <property type="evidence" value="ECO:0007669"/>
    <property type="project" value="UniProtKB-KW"/>
</dbReference>
<keyword evidence="11" id="KW-0862">Zinc</keyword>
<dbReference type="InterPro" id="IPR003309">
    <property type="entry name" value="SCAN_dom"/>
</dbReference>
<dbReference type="PROSITE" id="PS50158">
    <property type="entry name" value="ZF_CCHC"/>
    <property type="match status" value="1"/>
</dbReference>
<keyword evidence="6" id="KW-0540">Nuclease</keyword>
<evidence type="ECO:0000256" key="11">
    <source>
        <dbReference type="PROSITE-ProRule" id="PRU00047"/>
    </source>
</evidence>
<dbReference type="PROSITE" id="PS50878">
    <property type="entry name" value="RT_POL"/>
    <property type="match status" value="1"/>
</dbReference>
<feature type="domain" description="Peptidase A2" evidence="14">
    <location>
        <begin position="540"/>
        <end position="615"/>
    </location>
</feature>
<dbReference type="Pfam" id="PF00665">
    <property type="entry name" value="rve"/>
    <property type="match status" value="1"/>
</dbReference>
<dbReference type="Gene3D" id="4.10.60.10">
    <property type="entry name" value="Zinc finger, CCHC-type"/>
    <property type="match status" value="1"/>
</dbReference>
<dbReference type="SUPFAM" id="SSF53098">
    <property type="entry name" value="Ribonuclease H-like"/>
    <property type="match status" value="1"/>
</dbReference>
<evidence type="ECO:0000256" key="10">
    <source>
        <dbReference type="ARBA" id="ARBA00039658"/>
    </source>
</evidence>
<evidence type="ECO:0000256" key="7">
    <source>
        <dbReference type="ARBA" id="ARBA00022759"/>
    </source>
</evidence>
<dbReference type="EC" id="2.7.7.49" evidence="3"/>
<dbReference type="InterPro" id="IPR050951">
    <property type="entry name" value="Retrovirus_Pol_polyprotein"/>
</dbReference>
<proteinExistence type="inferred from homology"/>
<evidence type="ECO:0000259" key="13">
    <source>
        <dbReference type="PROSITE" id="PS50158"/>
    </source>
</evidence>
<keyword evidence="5" id="KW-0548">Nucleotidyltransferase</keyword>
<evidence type="ECO:0000256" key="6">
    <source>
        <dbReference type="ARBA" id="ARBA00022722"/>
    </source>
</evidence>
<dbReference type="Gene3D" id="2.40.70.10">
    <property type="entry name" value="Acid Proteases"/>
    <property type="match status" value="1"/>
</dbReference>
<dbReference type="Pfam" id="PF00098">
    <property type="entry name" value="zf-CCHC"/>
    <property type="match status" value="1"/>
</dbReference>
<evidence type="ECO:0000256" key="8">
    <source>
        <dbReference type="ARBA" id="ARBA00022801"/>
    </source>
</evidence>
<evidence type="ECO:0000313" key="18">
    <source>
        <dbReference type="EMBL" id="KAL2096133.1"/>
    </source>
</evidence>
<dbReference type="PROSITE" id="PS50804">
    <property type="entry name" value="SCAN_BOX"/>
    <property type="match status" value="1"/>
</dbReference>
<dbReference type="InterPro" id="IPR001584">
    <property type="entry name" value="Integrase_cat-core"/>
</dbReference>
<feature type="compositionally biased region" description="Acidic residues" evidence="12">
    <location>
        <begin position="25"/>
        <end position="34"/>
    </location>
</feature>
<dbReference type="FunFam" id="3.30.420.10:FF:000032">
    <property type="entry name" value="Retrovirus-related Pol polyprotein from transposon 297-like Protein"/>
    <property type="match status" value="1"/>
</dbReference>
<evidence type="ECO:0000256" key="4">
    <source>
        <dbReference type="ARBA" id="ARBA00022679"/>
    </source>
</evidence>
<evidence type="ECO:0000256" key="5">
    <source>
        <dbReference type="ARBA" id="ARBA00022695"/>
    </source>
</evidence>
<dbReference type="FunFam" id="1.10.340.70:FF:000001">
    <property type="entry name" value="Retrovirus-related Pol polyprotein from transposon gypsy-like Protein"/>
    <property type="match status" value="1"/>
</dbReference>
<sequence length="1600" mass="177680">MGPKRKPRTNTAMAQGRPAPLEEVPPSDDDLQEDDGMAELRKMFSSFMRTQQVHEERYERDLARQEQRWRAMQHQFSLLQGEVTRERQERTSAVRGLSASAPVSAVTSPVARQGRLDQMVAIAGAAAAAAPAAGPAAAAPAAGPAAAAPAAGPAAAAAAAPAAGPAAAAAAAPAAGPAAAAPAAGPAAAAPAAGPAAAAAPAAGPAAAAAAAAPAAGPAAAAAAAPAAGPAASVAALAGAPVAAAPPTFPAVSFLPMTQWQDNMGSPVTVGYPQVAHYVGWRGPRMRKYTEGEDIEHFLTGFERIAGVSGCPRAEWAMHLVPLLMGKAKAAYIAMDFEKTMDYDEVKRAILDKFEINPETYRQRFRSLDVQPEETPKELYNRLKELYEKWVCPKSRSKEEIGELLVLEQFLKMVNSEVRMWIRKHNPSSAKEAVSLADAFMAAQRGSRPYRLGAARIYHTPMPSKAESGQASSHLKQERAPRDREEPVCYYCGQTGHIKPKCPNRKPKDSHVCYIPNDITGELEYQCESMVEVVIRGKQLKALIDTGSSQTLVGARWVPRDAIQADLPVQIRCVHGDVVAYPTADIYMQIGEQEYLVTVGVAEHLPYPVVLGRDIPGLVHLVEPAESCNVVVTRSRRKESESDVSWDMLPYAEGPPKTRKSRSQRRQDRFRGTRLPETLPLPESGEQDPLAISPNIKKLQRSDDTLKACFKDLDPDSEGNAELAKFRLKNGILYRHGDGGEQLVIPKSLRARVLELGHSVPWAGHLGQNKSWDRVARRFFWPNMYMDLVNFCKSCRECQLTAPGRRGIRVPLIPMPIIDVPFSRIGMDIVGPLERSRRGNRYILVVVDYATRYPEAFPLRQVKARQVANALLQLVTRVGIPQEVLTDQGTNFTSKLLKQVYQYLGIKGIKTTPYHPQTDGLVERFNQTLKNMLRKFVADSGADWDEWLPYLLFAYREVPQASTGFSPFELLYGRQVRGPMDILKEAWEGQQPQQGMSILSYVLKMRDKMECLTEQVQENMKVAQATQKSWYDRAARDRSFKPGQQVLLLLPTAESSLLAKWQGPYTVHRKVGSVTYEIIMPGRKKDKQIFHINMLKEWRAREVAEEHHLLARRVDEEEEQDEQFFPVEQSCEVSPDLSHLSPGCREEMEACVPGGVFSEAPGRTDLVNHHIKLKAPGPVRLPGYRIPAQLLPKIKEEIETMLEMGIIEASHSEWSCPVVLVPKKDGNLRFCMDFRQLNAISAFDPYPMPRIDELIDRLGGAKFLTTLDLSKGYWQVPLEDSTKEMTAFRTPFGFFQFTMMPFGLQGAPATFQRLMDQVLDGARGYSAAYLDDVVIFSSSWEDHLVHVQDVLRRIRAAGLTVNPKKWAMAQSEVQYLGYVIGGGTIKPQVGKVAAILDTPRPATKKQVRSFLGVVGWYRRFIPNFANRAAPLIELTCKANPNRVQWCDKCDEAFNDLRSCLCSGPILQNPDFSQPFTVQTDASGVGLGAVLLQGKPGEQKPVVYLSRKLFPRELRYSTVEKECLAIKWALESMKYYLVGKDFILETDHRALKWLHRMKDTNSRVTRWYLSLQPFNFEVRYRAGPENITADYLSRVFEDENS</sequence>
<keyword evidence="11" id="KW-0863">Zinc-finger</keyword>
<dbReference type="SMART" id="SM00431">
    <property type="entry name" value="SCAN"/>
    <property type="match status" value="1"/>
</dbReference>
<evidence type="ECO:0000256" key="12">
    <source>
        <dbReference type="SAM" id="MobiDB-lite"/>
    </source>
</evidence>
<evidence type="ECO:0000256" key="3">
    <source>
        <dbReference type="ARBA" id="ARBA00012493"/>
    </source>
</evidence>
<dbReference type="InterPro" id="IPR043502">
    <property type="entry name" value="DNA/RNA_pol_sf"/>
</dbReference>
<dbReference type="Gene3D" id="3.30.420.10">
    <property type="entry name" value="Ribonuclease H-like superfamily/Ribonuclease H"/>
    <property type="match status" value="1"/>
</dbReference>
<dbReference type="PANTHER" id="PTHR37984:SF5">
    <property type="entry name" value="PROTEIN NYNRIN-LIKE"/>
    <property type="match status" value="1"/>
</dbReference>
<protein>
    <recommendedName>
        <fullName evidence="10">Gypsy retrotransposon integrase-like protein 1</fullName>
        <ecNumber evidence="3">2.7.7.49</ecNumber>
        <ecNumber evidence="2">3.1.26.4</ecNumber>
    </recommendedName>
</protein>
<comment type="caution">
    <text evidence="18">The sequence shown here is derived from an EMBL/GenBank/DDBJ whole genome shotgun (WGS) entry which is preliminary data.</text>
</comment>
<dbReference type="InterPro" id="IPR018061">
    <property type="entry name" value="Retropepsins"/>
</dbReference>
<dbReference type="InterPro" id="IPR012337">
    <property type="entry name" value="RNaseH-like_sf"/>
</dbReference>
<dbReference type="EMBL" id="JBHFQA010000007">
    <property type="protein sequence ID" value="KAL2096133.1"/>
    <property type="molecule type" value="Genomic_DNA"/>
</dbReference>
<dbReference type="InterPro" id="IPR001995">
    <property type="entry name" value="Peptidase_A2_cat"/>
</dbReference>
<organism evidence="18 19">
    <name type="scientific">Coilia grayii</name>
    <name type="common">Gray's grenadier anchovy</name>
    <dbReference type="NCBI Taxonomy" id="363190"/>
    <lineage>
        <taxon>Eukaryota</taxon>
        <taxon>Metazoa</taxon>
        <taxon>Chordata</taxon>
        <taxon>Craniata</taxon>
        <taxon>Vertebrata</taxon>
        <taxon>Euteleostomi</taxon>
        <taxon>Actinopterygii</taxon>
        <taxon>Neopterygii</taxon>
        <taxon>Teleostei</taxon>
        <taxon>Clupei</taxon>
        <taxon>Clupeiformes</taxon>
        <taxon>Clupeoidei</taxon>
        <taxon>Engraulidae</taxon>
        <taxon>Coilinae</taxon>
        <taxon>Coilia</taxon>
    </lineage>
</organism>
<dbReference type="InterPro" id="IPR041588">
    <property type="entry name" value="Integrase_H2C2"/>
</dbReference>
<dbReference type="SUPFAM" id="SSF57756">
    <property type="entry name" value="Retrovirus zinc finger-like domains"/>
    <property type="match status" value="1"/>
</dbReference>
<dbReference type="CDD" id="cd09274">
    <property type="entry name" value="RNase_HI_RT_Ty3"/>
    <property type="match status" value="1"/>
</dbReference>
<evidence type="ECO:0000256" key="1">
    <source>
        <dbReference type="ARBA" id="ARBA00010879"/>
    </source>
</evidence>
<dbReference type="Pfam" id="PF17921">
    <property type="entry name" value="Integrase_H2C2"/>
    <property type="match status" value="1"/>
</dbReference>
<dbReference type="Gene3D" id="1.10.4020.10">
    <property type="entry name" value="DNA breaking-rejoining enzymes"/>
    <property type="match status" value="1"/>
</dbReference>
<dbReference type="Pfam" id="PF00078">
    <property type="entry name" value="RVT_1"/>
    <property type="match status" value="1"/>
</dbReference>
<dbReference type="InterPro" id="IPR036875">
    <property type="entry name" value="Znf_CCHC_sf"/>
</dbReference>
<dbReference type="InterPro" id="IPR000477">
    <property type="entry name" value="RT_dom"/>
</dbReference>
<feature type="domain" description="Reverse transcriptase" evidence="16">
    <location>
        <begin position="1202"/>
        <end position="1380"/>
    </location>
</feature>
<dbReference type="GO" id="GO:0008270">
    <property type="term" value="F:zinc ion binding"/>
    <property type="evidence" value="ECO:0007669"/>
    <property type="project" value="UniProtKB-KW"/>
</dbReference>
<dbReference type="Gene3D" id="1.10.340.70">
    <property type="match status" value="1"/>
</dbReference>
<evidence type="ECO:0000256" key="9">
    <source>
        <dbReference type="ARBA" id="ARBA00022918"/>
    </source>
</evidence>
<dbReference type="Pfam" id="PF22938">
    <property type="entry name" value="Integrase_p58_C"/>
    <property type="match status" value="1"/>
</dbReference>
<dbReference type="Proteomes" id="UP001591681">
    <property type="component" value="Unassembled WGS sequence"/>
</dbReference>
<dbReference type="Pfam" id="PF17917">
    <property type="entry name" value="RT_RNaseH"/>
    <property type="match status" value="1"/>
</dbReference>
<evidence type="ECO:0000259" key="17">
    <source>
        <dbReference type="PROSITE" id="PS50994"/>
    </source>
</evidence>
<dbReference type="EC" id="3.1.26.4" evidence="2"/>
<keyword evidence="8" id="KW-0378">Hydrolase</keyword>
<dbReference type="InterPro" id="IPR043128">
    <property type="entry name" value="Rev_trsase/Diguanyl_cyclase"/>
</dbReference>
<feature type="region of interest" description="Disordered" evidence="12">
    <location>
        <begin position="646"/>
        <end position="690"/>
    </location>
</feature>
<gene>
    <name evidence="18" type="ORF">ACEWY4_008281</name>
</gene>